<accession>A0A6G1IEZ5</accession>
<sequence>MSLKLTTTTPHPFRQCISANTRLGNSSLPLPCLVLTTEPSVHNTRAHPHARQPKQQPTSHLTTHTAPIHKTAQSPDTRYRPPLSYHVHYTPETRSHDSLNPVSEDETAAPKAGVPCYPMKVIEPRRA</sequence>
<dbReference type="Proteomes" id="UP000799291">
    <property type="component" value="Unassembled WGS sequence"/>
</dbReference>
<gene>
    <name evidence="2" type="ORF">K458DRAFT_178227</name>
</gene>
<evidence type="ECO:0000256" key="1">
    <source>
        <dbReference type="SAM" id="MobiDB-lite"/>
    </source>
</evidence>
<evidence type="ECO:0000313" key="2">
    <source>
        <dbReference type="EMBL" id="KAF2676807.1"/>
    </source>
</evidence>
<reference evidence="2" key="1">
    <citation type="journal article" date="2020" name="Stud. Mycol.">
        <title>101 Dothideomycetes genomes: a test case for predicting lifestyles and emergence of pathogens.</title>
        <authorList>
            <person name="Haridas S."/>
            <person name="Albert R."/>
            <person name="Binder M."/>
            <person name="Bloem J."/>
            <person name="Labutti K."/>
            <person name="Salamov A."/>
            <person name="Andreopoulos B."/>
            <person name="Baker S."/>
            <person name="Barry K."/>
            <person name="Bills G."/>
            <person name="Bluhm B."/>
            <person name="Cannon C."/>
            <person name="Castanera R."/>
            <person name="Culley D."/>
            <person name="Daum C."/>
            <person name="Ezra D."/>
            <person name="Gonzalez J."/>
            <person name="Henrissat B."/>
            <person name="Kuo A."/>
            <person name="Liang C."/>
            <person name="Lipzen A."/>
            <person name="Lutzoni F."/>
            <person name="Magnuson J."/>
            <person name="Mondo S."/>
            <person name="Nolan M."/>
            <person name="Ohm R."/>
            <person name="Pangilinan J."/>
            <person name="Park H.-J."/>
            <person name="Ramirez L."/>
            <person name="Alfaro M."/>
            <person name="Sun H."/>
            <person name="Tritt A."/>
            <person name="Yoshinaga Y."/>
            <person name="Zwiers L.-H."/>
            <person name="Turgeon B."/>
            <person name="Goodwin S."/>
            <person name="Spatafora J."/>
            <person name="Crous P."/>
            <person name="Grigoriev I."/>
        </authorList>
    </citation>
    <scope>NUCLEOTIDE SEQUENCE</scope>
    <source>
        <strain evidence="2">CBS 122367</strain>
    </source>
</reference>
<keyword evidence="3" id="KW-1185">Reference proteome</keyword>
<dbReference type="EMBL" id="MU005629">
    <property type="protein sequence ID" value="KAF2676807.1"/>
    <property type="molecule type" value="Genomic_DNA"/>
</dbReference>
<name>A0A6G1IEZ5_9PLEO</name>
<feature type="compositionally biased region" description="Polar residues" evidence="1">
    <location>
        <begin position="53"/>
        <end position="76"/>
    </location>
</feature>
<dbReference type="AlphaFoldDB" id="A0A6G1IEZ5"/>
<feature type="region of interest" description="Disordered" evidence="1">
    <location>
        <begin position="41"/>
        <end position="112"/>
    </location>
</feature>
<protein>
    <submittedName>
        <fullName evidence="2">Uncharacterized protein</fullName>
    </submittedName>
</protein>
<proteinExistence type="predicted"/>
<evidence type="ECO:0000313" key="3">
    <source>
        <dbReference type="Proteomes" id="UP000799291"/>
    </source>
</evidence>
<organism evidence="2 3">
    <name type="scientific">Lentithecium fluviatile CBS 122367</name>
    <dbReference type="NCBI Taxonomy" id="1168545"/>
    <lineage>
        <taxon>Eukaryota</taxon>
        <taxon>Fungi</taxon>
        <taxon>Dikarya</taxon>
        <taxon>Ascomycota</taxon>
        <taxon>Pezizomycotina</taxon>
        <taxon>Dothideomycetes</taxon>
        <taxon>Pleosporomycetidae</taxon>
        <taxon>Pleosporales</taxon>
        <taxon>Massarineae</taxon>
        <taxon>Lentitheciaceae</taxon>
        <taxon>Lentithecium</taxon>
    </lineage>
</organism>